<dbReference type="EMBL" id="CH940662">
    <property type="protein sequence ID" value="KRF78554.1"/>
    <property type="molecule type" value="Genomic_DNA"/>
</dbReference>
<reference evidence="3 4" key="1">
    <citation type="journal article" date="2007" name="Nature">
        <title>Evolution of genes and genomes on the Drosophila phylogeny.</title>
        <authorList>
            <consortium name="Drosophila 12 Genomes Consortium"/>
            <person name="Clark A.G."/>
            <person name="Eisen M.B."/>
            <person name="Smith D.R."/>
            <person name="Bergman C.M."/>
            <person name="Oliver B."/>
            <person name="Markow T.A."/>
            <person name="Kaufman T.C."/>
            <person name="Kellis M."/>
            <person name="Gelbart W."/>
            <person name="Iyer V.N."/>
            <person name="Pollard D.A."/>
            <person name="Sackton T.B."/>
            <person name="Larracuente A.M."/>
            <person name="Singh N.D."/>
            <person name="Abad J.P."/>
            <person name="Abt D.N."/>
            <person name="Adryan B."/>
            <person name="Aguade M."/>
            <person name="Akashi H."/>
            <person name="Anderson W.W."/>
            <person name="Aquadro C.F."/>
            <person name="Ardell D.H."/>
            <person name="Arguello R."/>
            <person name="Artieri C.G."/>
            <person name="Barbash D.A."/>
            <person name="Barker D."/>
            <person name="Barsanti P."/>
            <person name="Batterham P."/>
            <person name="Batzoglou S."/>
            <person name="Begun D."/>
            <person name="Bhutkar A."/>
            <person name="Blanco E."/>
            <person name="Bosak S.A."/>
            <person name="Bradley R.K."/>
            <person name="Brand A.D."/>
            <person name="Brent M.R."/>
            <person name="Brooks A.N."/>
            <person name="Brown R.H."/>
            <person name="Butlin R.K."/>
            <person name="Caggese C."/>
            <person name="Calvi B.R."/>
            <person name="Bernardo de Carvalho A."/>
            <person name="Caspi A."/>
            <person name="Castrezana S."/>
            <person name="Celniker S.E."/>
            <person name="Chang J.L."/>
            <person name="Chapple C."/>
            <person name="Chatterji S."/>
            <person name="Chinwalla A."/>
            <person name="Civetta A."/>
            <person name="Clifton S.W."/>
            <person name="Comeron J.M."/>
            <person name="Costello J.C."/>
            <person name="Coyne J.A."/>
            <person name="Daub J."/>
            <person name="David R.G."/>
            <person name="Delcher A.L."/>
            <person name="Delehaunty K."/>
            <person name="Do C.B."/>
            <person name="Ebling H."/>
            <person name="Edwards K."/>
            <person name="Eickbush T."/>
            <person name="Evans J.D."/>
            <person name="Filipski A."/>
            <person name="Findeiss S."/>
            <person name="Freyhult E."/>
            <person name="Fulton L."/>
            <person name="Fulton R."/>
            <person name="Garcia A.C."/>
            <person name="Gardiner A."/>
            <person name="Garfield D.A."/>
            <person name="Garvin B.E."/>
            <person name="Gibson G."/>
            <person name="Gilbert D."/>
            <person name="Gnerre S."/>
            <person name="Godfrey J."/>
            <person name="Good R."/>
            <person name="Gotea V."/>
            <person name="Gravely B."/>
            <person name="Greenberg A.J."/>
            <person name="Griffiths-Jones S."/>
            <person name="Gross S."/>
            <person name="Guigo R."/>
            <person name="Gustafson E.A."/>
            <person name="Haerty W."/>
            <person name="Hahn M.W."/>
            <person name="Halligan D.L."/>
            <person name="Halpern A.L."/>
            <person name="Halter G.M."/>
            <person name="Han M.V."/>
            <person name="Heger A."/>
            <person name="Hillier L."/>
            <person name="Hinrichs A.S."/>
            <person name="Holmes I."/>
            <person name="Hoskins R.A."/>
            <person name="Hubisz M.J."/>
            <person name="Hultmark D."/>
            <person name="Huntley M.A."/>
            <person name="Jaffe D.B."/>
            <person name="Jagadeeshan S."/>
            <person name="Jeck W.R."/>
            <person name="Johnson J."/>
            <person name="Jones C.D."/>
            <person name="Jordan W.C."/>
            <person name="Karpen G.H."/>
            <person name="Kataoka E."/>
            <person name="Keightley P.D."/>
            <person name="Kheradpour P."/>
            <person name="Kirkness E.F."/>
            <person name="Koerich L.B."/>
            <person name="Kristiansen K."/>
            <person name="Kudrna D."/>
            <person name="Kulathinal R.J."/>
            <person name="Kumar S."/>
            <person name="Kwok R."/>
            <person name="Lander E."/>
            <person name="Langley C.H."/>
            <person name="Lapoint R."/>
            <person name="Lazzaro B.P."/>
            <person name="Lee S.J."/>
            <person name="Levesque L."/>
            <person name="Li R."/>
            <person name="Lin C.F."/>
            <person name="Lin M.F."/>
            <person name="Lindblad-Toh K."/>
            <person name="Llopart A."/>
            <person name="Long M."/>
            <person name="Low L."/>
            <person name="Lozovsky E."/>
            <person name="Lu J."/>
            <person name="Luo M."/>
            <person name="Machado C.A."/>
            <person name="Makalowski W."/>
            <person name="Marzo M."/>
            <person name="Matsuda M."/>
            <person name="Matzkin L."/>
            <person name="McAllister B."/>
            <person name="McBride C.S."/>
            <person name="McKernan B."/>
            <person name="McKernan K."/>
            <person name="Mendez-Lago M."/>
            <person name="Minx P."/>
            <person name="Mollenhauer M.U."/>
            <person name="Montooth K."/>
            <person name="Mount S.M."/>
            <person name="Mu X."/>
            <person name="Myers E."/>
            <person name="Negre B."/>
            <person name="Newfeld S."/>
            <person name="Nielsen R."/>
            <person name="Noor M.A."/>
            <person name="O'Grady P."/>
            <person name="Pachter L."/>
            <person name="Papaceit M."/>
            <person name="Parisi M.J."/>
            <person name="Parisi M."/>
            <person name="Parts L."/>
            <person name="Pedersen J.S."/>
            <person name="Pesole G."/>
            <person name="Phillippy A.M."/>
            <person name="Ponting C.P."/>
            <person name="Pop M."/>
            <person name="Porcelli D."/>
            <person name="Powell J.R."/>
            <person name="Prohaska S."/>
            <person name="Pruitt K."/>
            <person name="Puig M."/>
            <person name="Quesneville H."/>
            <person name="Ram K.R."/>
            <person name="Rand D."/>
            <person name="Rasmussen M.D."/>
            <person name="Reed L.K."/>
            <person name="Reenan R."/>
            <person name="Reily A."/>
            <person name="Remington K.A."/>
            <person name="Rieger T.T."/>
            <person name="Ritchie M.G."/>
            <person name="Robin C."/>
            <person name="Rogers Y.H."/>
            <person name="Rohde C."/>
            <person name="Rozas J."/>
            <person name="Rubenfield M.J."/>
            <person name="Ruiz A."/>
            <person name="Russo S."/>
            <person name="Salzberg S.L."/>
            <person name="Sanchez-Gracia A."/>
            <person name="Saranga D.J."/>
            <person name="Sato H."/>
            <person name="Schaeffer S.W."/>
            <person name="Schatz M.C."/>
            <person name="Schlenke T."/>
            <person name="Schwartz R."/>
            <person name="Segarra C."/>
            <person name="Singh R.S."/>
            <person name="Sirot L."/>
            <person name="Sirota M."/>
            <person name="Sisneros N.B."/>
            <person name="Smith C.D."/>
            <person name="Smith T.F."/>
            <person name="Spieth J."/>
            <person name="Stage D.E."/>
            <person name="Stark A."/>
            <person name="Stephan W."/>
            <person name="Strausberg R.L."/>
            <person name="Strempel S."/>
            <person name="Sturgill D."/>
            <person name="Sutton G."/>
            <person name="Sutton G.G."/>
            <person name="Tao W."/>
            <person name="Teichmann S."/>
            <person name="Tobari Y.N."/>
            <person name="Tomimura Y."/>
            <person name="Tsolas J.M."/>
            <person name="Valente V.L."/>
            <person name="Venter E."/>
            <person name="Venter J.C."/>
            <person name="Vicario S."/>
            <person name="Vieira F.G."/>
            <person name="Vilella A.J."/>
            <person name="Villasante A."/>
            <person name="Walenz B."/>
            <person name="Wang J."/>
            <person name="Wasserman M."/>
            <person name="Watts T."/>
            <person name="Wilson D."/>
            <person name="Wilson R.K."/>
            <person name="Wing R.A."/>
            <person name="Wolfner M.F."/>
            <person name="Wong A."/>
            <person name="Wong G.K."/>
            <person name="Wu C.I."/>
            <person name="Wu G."/>
            <person name="Yamamoto D."/>
            <person name="Yang H.P."/>
            <person name="Yang S.P."/>
            <person name="Yorke J.A."/>
            <person name="Yoshida K."/>
            <person name="Zdobnov E."/>
            <person name="Zhang P."/>
            <person name="Zhang Y."/>
            <person name="Zimin A.V."/>
            <person name="Baldwin J."/>
            <person name="Abdouelleil A."/>
            <person name="Abdulkadir J."/>
            <person name="Abebe A."/>
            <person name="Abera B."/>
            <person name="Abreu J."/>
            <person name="Acer S.C."/>
            <person name="Aftuck L."/>
            <person name="Alexander A."/>
            <person name="An P."/>
            <person name="Anderson E."/>
            <person name="Anderson S."/>
            <person name="Arachi H."/>
            <person name="Azer M."/>
            <person name="Bachantsang P."/>
            <person name="Barry A."/>
            <person name="Bayul T."/>
            <person name="Berlin A."/>
            <person name="Bessette D."/>
            <person name="Bloom T."/>
            <person name="Blye J."/>
            <person name="Boguslavskiy L."/>
            <person name="Bonnet C."/>
            <person name="Boukhgalter B."/>
            <person name="Bourzgui I."/>
            <person name="Brown A."/>
            <person name="Cahill P."/>
            <person name="Channer S."/>
            <person name="Cheshatsang Y."/>
            <person name="Chuda L."/>
            <person name="Citroen M."/>
            <person name="Collymore A."/>
            <person name="Cooke P."/>
            <person name="Costello M."/>
            <person name="D'Aco K."/>
            <person name="Daza R."/>
            <person name="De Haan G."/>
            <person name="DeGray S."/>
            <person name="DeMaso C."/>
            <person name="Dhargay N."/>
            <person name="Dooley K."/>
            <person name="Dooley E."/>
            <person name="Doricent M."/>
            <person name="Dorje P."/>
            <person name="Dorjee K."/>
            <person name="Dupes A."/>
            <person name="Elong R."/>
            <person name="Falk J."/>
            <person name="Farina A."/>
            <person name="Faro S."/>
            <person name="Ferguson D."/>
            <person name="Fisher S."/>
            <person name="Foley C.D."/>
            <person name="Franke A."/>
            <person name="Friedrich D."/>
            <person name="Gadbois L."/>
            <person name="Gearin G."/>
            <person name="Gearin C.R."/>
            <person name="Giannoukos G."/>
            <person name="Goode T."/>
            <person name="Graham J."/>
            <person name="Grandbois E."/>
            <person name="Grewal S."/>
            <person name="Gyaltsen K."/>
            <person name="Hafez N."/>
            <person name="Hagos B."/>
            <person name="Hall J."/>
            <person name="Henson C."/>
            <person name="Hollinger A."/>
            <person name="Honan T."/>
            <person name="Huard M.D."/>
            <person name="Hughes L."/>
            <person name="Hurhula B."/>
            <person name="Husby M.E."/>
            <person name="Kamat A."/>
            <person name="Kanga B."/>
            <person name="Kashin S."/>
            <person name="Khazanovich D."/>
            <person name="Kisner P."/>
            <person name="Lance K."/>
            <person name="Lara M."/>
            <person name="Lee W."/>
            <person name="Lennon N."/>
            <person name="Letendre F."/>
            <person name="LeVine R."/>
            <person name="Lipovsky A."/>
            <person name="Liu X."/>
            <person name="Liu J."/>
            <person name="Liu S."/>
            <person name="Lokyitsang T."/>
            <person name="Lokyitsang Y."/>
            <person name="Lubonja R."/>
            <person name="Lui A."/>
            <person name="MacDonald P."/>
            <person name="Magnisalis V."/>
            <person name="Maru K."/>
            <person name="Matthews C."/>
            <person name="McCusker W."/>
            <person name="McDonough S."/>
            <person name="Mehta T."/>
            <person name="Meldrim J."/>
            <person name="Meneus L."/>
            <person name="Mihai O."/>
            <person name="Mihalev A."/>
            <person name="Mihova T."/>
            <person name="Mittelman R."/>
            <person name="Mlenga V."/>
            <person name="Montmayeur A."/>
            <person name="Mulrain L."/>
            <person name="Navidi A."/>
            <person name="Naylor J."/>
            <person name="Negash T."/>
            <person name="Nguyen T."/>
            <person name="Nguyen N."/>
            <person name="Nicol R."/>
            <person name="Norbu C."/>
            <person name="Norbu N."/>
            <person name="Novod N."/>
            <person name="O'Neill B."/>
            <person name="Osman S."/>
            <person name="Markiewicz E."/>
            <person name="Oyono O.L."/>
            <person name="Patti C."/>
            <person name="Phunkhang P."/>
            <person name="Pierre F."/>
            <person name="Priest M."/>
            <person name="Raghuraman S."/>
            <person name="Rege F."/>
            <person name="Reyes R."/>
            <person name="Rise C."/>
            <person name="Rogov P."/>
            <person name="Ross K."/>
            <person name="Ryan E."/>
            <person name="Settipalli S."/>
            <person name="Shea T."/>
            <person name="Sherpa N."/>
            <person name="Shi L."/>
            <person name="Shih D."/>
            <person name="Sparrow T."/>
            <person name="Spaulding J."/>
            <person name="Stalker J."/>
            <person name="Stange-Thomann N."/>
            <person name="Stavropoulos S."/>
            <person name="Stone C."/>
            <person name="Strader C."/>
            <person name="Tesfaye S."/>
            <person name="Thomson T."/>
            <person name="Thoulutsang Y."/>
            <person name="Thoulutsang D."/>
            <person name="Topham K."/>
            <person name="Topping I."/>
            <person name="Tsamla T."/>
            <person name="Vassiliev H."/>
            <person name="Vo A."/>
            <person name="Wangchuk T."/>
            <person name="Wangdi T."/>
            <person name="Weiand M."/>
            <person name="Wilkinson J."/>
            <person name="Wilson A."/>
            <person name="Yadav S."/>
            <person name="Young G."/>
            <person name="Yu Q."/>
            <person name="Zembek L."/>
            <person name="Zhong D."/>
            <person name="Zimmer A."/>
            <person name="Zwirko Z."/>
            <person name="Jaffe D.B."/>
            <person name="Alvarez P."/>
            <person name="Brockman W."/>
            <person name="Butler J."/>
            <person name="Chin C."/>
            <person name="Gnerre S."/>
            <person name="Grabherr M."/>
            <person name="Kleber M."/>
            <person name="Mauceli E."/>
            <person name="MacCallum I."/>
        </authorList>
    </citation>
    <scope>NUCLEOTIDE SEQUENCE [LARGE SCALE GENOMIC DNA]</scope>
    <source>
        <strain evidence="4">Tucson 15010-1051.87</strain>
    </source>
</reference>
<sequence length="430" mass="47940">MKPQAALQIIALTTLWTACHAQSGKVETERIQPRTTLPLLLLLGYPLALPQLDVAGSVGVGGGGGVLPGIPIRRPQDEPTITRMPPQVAADAPPQNAQNDASPDANAQIREQFIQGVLQGLQSMAANGGPRPNIQPAVLADLLQQVMAAQTTKPPQPTPPAGVEKEAQLPSNDDSSNDNDPDYDYIDFKNGSRIKYELDNNQHFADSRYSNKTLQQPTAAVVLPPAYKTKADYKTNYEAHYKANKVHNCNANYFNGYSNIHWNTDYFNGYSNIHWNTDYFNGYSNIHWNTDYFNSYSNIHWSTNYFNGNSNIHWSTNYFNSYSYLNSNTHLDCIANYLNSDTHLDCIANYLNSDTHLDCIANYLNSDTHLDCIANYLNSDTHLDCIANHLNSDSNGCRVDDFHRLAHFNGRPNLDSPAEYKTPTCEQQTG</sequence>
<evidence type="ECO:0000313" key="3">
    <source>
        <dbReference type="EMBL" id="KRF78554.1"/>
    </source>
</evidence>
<evidence type="ECO:0000256" key="2">
    <source>
        <dbReference type="SAM" id="SignalP"/>
    </source>
</evidence>
<protein>
    <submittedName>
        <fullName evidence="3">Uncharacterized protein</fullName>
    </submittedName>
</protein>
<dbReference type="AlphaFoldDB" id="A0A0Q9W099"/>
<feature type="compositionally biased region" description="Acidic residues" evidence="1">
    <location>
        <begin position="175"/>
        <end position="184"/>
    </location>
</feature>
<dbReference type="eggNOG" id="ENOG502QWCT">
    <property type="taxonomic scope" value="Eukaryota"/>
</dbReference>
<name>A0A0Q9W099_DROVI</name>
<keyword evidence="2" id="KW-0732">Signal</keyword>
<keyword evidence="4" id="KW-1185">Reference proteome</keyword>
<dbReference type="InParanoid" id="A0A0Q9W099"/>
<accession>A0A0Q9W099</accession>
<feature type="region of interest" description="Disordered" evidence="1">
    <location>
        <begin position="76"/>
        <end position="104"/>
    </location>
</feature>
<dbReference type="STRING" id="7244.A0A0Q9W099"/>
<dbReference type="Proteomes" id="UP000008792">
    <property type="component" value="Unassembled WGS sequence"/>
</dbReference>
<evidence type="ECO:0000256" key="1">
    <source>
        <dbReference type="SAM" id="MobiDB-lite"/>
    </source>
</evidence>
<organism evidence="3 4">
    <name type="scientific">Drosophila virilis</name>
    <name type="common">Fruit fly</name>
    <dbReference type="NCBI Taxonomy" id="7244"/>
    <lineage>
        <taxon>Eukaryota</taxon>
        <taxon>Metazoa</taxon>
        <taxon>Ecdysozoa</taxon>
        <taxon>Arthropoda</taxon>
        <taxon>Hexapoda</taxon>
        <taxon>Insecta</taxon>
        <taxon>Pterygota</taxon>
        <taxon>Neoptera</taxon>
        <taxon>Endopterygota</taxon>
        <taxon>Diptera</taxon>
        <taxon>Brachycera</taxon>
        <taxon>Muscomorpha</taxon>
        <taxon>Ephydroidea</taxon>
        <taxon>Drosophilidae</taxon>
        <taxon>Drosophila</taxon>
    </lineage>
</organism>
<evidence type="ECO:0000313" key="4">
    <source>
        <dbReference type="Proteomes" id="UP000008792"/>
    </source>
</evidence>
<feature type="region of interest" description="Disordered" evidence="1">
    <location>
        <begin position="151"/>
        <end position="184"/>
    </location>
</feature>
<proteinExistence type="predicted"/>
<feature type="signal peptide" evidence="2">
    <location>
        <begin position="1"/>
        <end position="21"/>
    </location>
</feature>
<feature type="chain" id="PRO_5006386403" evidence="2">
    <location>
        <begin position="22"/>
        <end position="430"/>
    </location>
</feature>
<dbReference type="PROSITE" id="PS51257">
    <property type="entry name" value="PROKAR_LIPOPROTEIN"/>
    <property type="match status" value="1"/>
</dbReference>
<gene>
    <name evidence="3" type="primary">Dvir\GJ18706</name>
    <name evidence="3" type="ORF">Dvir_GJ18706</name>
</gene>